<organism evidence="4 5">
    <name type="scientific">Streptomyces minutiscleroticus</name>
    <dbReference type="NCBI Taxonomy" id="68238"/>
    <lineage>
        <taxon>Bacteria</taxon>
        <taxon>Bacillati</taxon>
        <taxon>Actinomycetota</taxon>
        <taxon>Actinomycetes</taxon>
        <taxon>Kitasatosporales</taxon>
        <taxon>Streptomycetaceae</taxon>
        <taxon>Streptomyces</taxon>
    </lineage>
</organism>
<dbReference type="InterPro" id="IPR013154">
    <property type="entry name" value="ADH-like_N"/>
</dbReference>
<name>A0A918P176_9ACTN</name>
<keyword evidence="1" id="KW-0521">NADP</keyword>
<accession>A0A918P176</accession>
<dbReference type="EMBL" id="BMVU01000084">
    <property type="protein sequence ID" value="GGY12488.1"/>
    <property type="molecule type" value="Genomic_DNA"/>
</dbReference>
<evidence type="ECO:0000259" key="3">
    <source>
        <dbReference type="SMART" id="SM00829"/>
    </source>
</evidence>
<dbReference type="Pfam" id="PF13602">
    <property type="entry name" value="ADH_zinc_N_2"/>
    <property type="match status" value="1"/>
</dbReference>
<sequence length="305" mass="31253">MRAVVLTLYGGPDRLKVSHVEEPQAPGPDDLLIRTAAAAVNPVDLQTRAGLHARRSLLQPPMVLGWDVSGTVTAVGGRVTAFRPGDRVVAMSAQMATGRGTYAETVTVASAVAAPAPVSVPLVTAAGLPLAGLTALQALDVLALPEGAVLLVTGAAGSVGGTAVQLARLRGLTVLAHVRTGQDAEQVRELGAHHVVVGGELLTASGPRADALLETAGLPQAIGAVRDHGRAVSIVPTRVPVAERGIEVSVSHVEQDGARLAELTGLLDRGALRLRFSKEIGFDDACEAHRLLEAGGVRGKLLLVP</sequence>
<reference evidence="4" key="2">
    <citation type="submission" date="2020-09" db="EMBL/GenBank/DDBJ databases">
        <authorList>
            <person name="Sun Q."/>
            <person name="Ohkuma M."/>
        </authorList>
    </citation>
    <scope>NUCLEOTIDE SEQUENCE</scope>
    <source>
        <strain evidence="4">JCM 4790</strain>
    </source>
</reference>
<dbReference type="CDD" id="cd05289">
    <property type="entry name" value="MDR_like_2"/>
    <property type="match status" value="1"/>
</dbReference>
<evidence type="ECO:0000256" key="2">
    <source>
        <dbReference type="ARBA" id="ARBA00023002"/>
    </source>
</evidence>
<dbReference type="GO" id="GO:0016651">
    <property type="term" value="F:oxidoreductase activity, acting on NAD(P)H"/>
    <property type="evidence" value="ECO:0007669"/>
    <property type="project" value="TreeGrafter"/>
</dbReference>
<dbReference type="Pfam" id="PF08240">
    <property type="entry name" value="ADH_N"/>
    <property type="match status" value="1"/>
</dbReference>
<dbReference type="Proteomes" id="UP000619244">
    <property type="component" value="Unassembled WGS sequence"/>
</dbReference>
<dbReference type="AlphaFoldDB" id="A0A918P176"/>
<reference evidence="4" key="1">
    <citation type="journal article" date="2014" name="Int. J. Syst. Evol. Microbiol.">
        <title>Complete genome sequence of Corynebacterium casei LMG S-19264T (=DSM 44701T), isolated from a smear-ripened cheese.</title>
        <authorList>
            <consortium name="US DOE Joint Genome Institute (JGI-PGF)"/>
            <person name="Walter F."/>
            <person name="Albersmeier A."/>
            <person name="Kalinowski J."/>
            <person name="Ruckert C."/>
        </authorList>
    </citation>
    <scope>NUCLEOTIDE SEQUENCE</scope>
    <source>
        <strain evidence="4">JCM 4790</strain>
    </source>
</reference>
<dbReference type="SMART" id="SM00829">
    <property type="entry name" value="PKS_ER"/>
    <property type="match status" value="1"/>
</dbReference>
<protein>
    <submittedName>
        <fullName evidence="4">NADPH:quinone reductase</fullName>
    </submittedName>
</protein>
<dbReference type="InterPro" id="IPR020843">
    <property type="entry name" value="ER"/>
</dbReference>
<keyword evidence="5" id="KW-1185">Reference proteome</keyword>
<dbReference type="InterPro" id="IPR036291">
    <property type="entry name" value="NAD(P)-bd_dom_sf"/>
</dbReference>
<evidence type="ECO:0000256" key="1">
    <source>
        <dbReference type="ARBA" id="ARBA00022857"/>
    </source>
</evidence>
<comment type="caution">
    <text evidence="4">The sequence shown here is derived from an EMBL/GenBank/DDBJ whole genome shotgun (WGS) entry which is preliminary data.</text>
</comment>
<dbReference type="SUPFAM" id="SSF51735">
    <property type="entry name" value="NAD(P)-binding Rossmann-fold domains"/>
    <property type="match status" value="1"/>
</dbReference>
<proteinExistence type="predicted"/>
<evidence type="ECO:0000313" key="4">
    <source>
        <dbReference type="EMBL" id="GGY12488.1"/>
    </source>
</evidence>
<dbReference type="RefSeq" id="WP_190194856.1">
    <property type="nucleotide sequence ID" value="NZ_BMVU01000084.1"/>
</dbReference>
<feature type="domain" description="Enoyl reductase (ER)" evidence="3">
    <location>
        <begin position="10"/>
        <end position="303"/>
    </location>
</feature>
<keyword evidence="2" id="KW-0560">Oxidoreductase</keyword>
<gene>
    <name evidence="4" type="ORF">GCM10010358_76070</name>
</gene>
<dbReference type="SUPFAM" id="SSF50129">
    <property type="entry name" value="GroES-like"/>
    <property type="match status" value="1"/>
</dbReference>
<dbReference type="PANTHER" id="PTHR48106">
    <property type="entry name" value="QUINONE OXIDOREDUCTASE PIG3-RELATED"/>
    <property type="match status" value="1"/>
</dbReference>
<dbReference type="Gene3D" id="3.40.50.720">
    <property type="entry name" value="NAD(P)-binding Rossmann-like Domain"/>
    <property type="match status" value="1"/>
</dbReference>
<dbReference type="InterPro" id="IPR011032">
    <property type="entry name" value="GroES-like_sf"/>
</dbReference>
<evidence type="ECO:0000313" key="5">
    <source>
        <dbReference type="Proteomes" id="UP000619244"/>
    </source>
</evidence>
<dbReference type="Gene3D" id="3.90.180.10">
    <property type="entry name" value="Medium-chain alcohol dehydrogenases, catalytic domain"/>
    <property type="match status" value="1"/>
</dbReference>
<dbReference type="GO" id="GO:0070402">
    <property type="term" value="F:NADPH binding"/>
    <property type="evidence" value="ECO:0007669"/>
    <property type="project" value="TreeGrafter"/>
</dbReference>